<gene>
    <name evidence="2" type="ORF">BDKNPLJD_02061</name>
    <name evidence="1" type="ORF">LHEJCM1062_01400</name>
</gene>
<dbReference type="EMBL" id="OGTV01000104">
    <property type="protein sequence ID" value="SPB26817.1"/>
    <property type="molecule type" value="Genomic_DNA"/>
</dbReference>
<sequence>MIIYDLYRLIFFIDEILAVYLPHPGLFSYEVQAKIGGICINYMHICYANNAL</sequence>
<protein>
    <submittedName>
        <fullName evidence="2">Uncharacterized protein</fullName>
    </submittedName>
</protein>
<dbReference type="EMBL" id="BLYV01000046">
    <property type="protein sequence ID" value="GFP12268.1"/>
    <property type="molecule type" value="Genomic_DNA"/>
</dbReference>
<reference evidence="1" key="2">
    <citation type="submission" date="2020-07" db="EMBL/GenBank/DDBJ databases">
        <title>Draft genome sequence of Lactobacillus helveticus strain JCM 1062.</title>
        <authorList>
            <person name="Endo A."/>
            <person name="Maeno S."/>
            <person name="Kido Y."/>
        </authorList>
    </citation>
    <scope>NUCLEOTIDE SEQUENCE</scope>
    <source>
        <strain evidence="1">JCM 1062</strain>
    </source>
</reference>
<reference evidence="2" key="1">
    <citation type="submission" date="2018-01" db="EMBL/GenBank/DDBJ databases">
        <authorList>
            <person name="Gaut B.S."/>
            <person name="Morton B.R."/>
            <person name="Clegg M.T."/>
            <person name="Duvall M.R."/>
        </authorList>
    </citation>
    <scope>NUCLEOTIDE SEQUENCE</scope>
    <source>
        <strain evidence="2">Lactobacillus helveticus</strain>
    </source>
</reference>
<dbReference type="AlphaFoldDB" id="A0A2X0RDC5"/>
<proteinExistence type="predicted"/>
<accession>A0A2X0RDC5</accession>
<name>A0A2X0RDC5_LACHE</name>
<organism evidence="2">
    <name type="scientific">Lactobacillus helveticus</name>
    <name type="common">Lactobacillus suntoryeus</name>
    <dbReference type="NCBI Taxonomy" id="1587"/>
    <lineage>
        <taxon>Bacteria</taxon>
        <taxon>Bacillati</taxon>
        <taxon>Bacillota</taxon>
        <taxon>Bacilli</taxon>
        <taxon>Lactobacillales</taxon>
        <taxon>Lactobacillaceae</taxon>
        <taxon>Lactobacillus</taxon>
    </lineage>
</organism>
<evidence type="ECO:0000313" key="2">
    <source>
        <dbReference type="EMBL" id="SPB26817.1"/>
    </source>
</evidence>
<evidence type="ECO:0000313" key="1">
    <source>
        <dbReference type="EMBL" id="GFP12268.1"/>
    </source>
</evidence>
<dbReference type="Proteomes" id="UP000630086">
    <property type="component" value="Unassembled WGS sequence"/>
</dbReference>